<feature type="transmembrane region" description="Helical" evidence="5">
    <location>
        <begin position="232"/>
        <end position="253"/>
    </location>
</feature>
<proteinExistence type="predicted"/>
<evidence type="ECO:0000313" key="8">
    <source>
        <dbReference type="Proteomes" id="UP000241346"/>
    </source>
</evidence>
<comment type="subcellular location">
    <subcellularLocation>
        <location evidence="1">Membrane</location>
        <topology evidence="1">Multi-pass membrane protein</topology>
    </subcellularLocation>
</comment>
<dbReference type="GO" id="GO:0016020">
    <property type="term" value="C:membrane"/>
    <property type="evidence" value="ECO:0007669"/>
    <property type="project" value="UniProtKB-SubCell"/>
</dbReference>
<feature type="domain" description="EamA" evidence="6">
    <location>
        <begin position="140"/>
        <end position="276"/>
    </location>
</feature>
<dbReference type="EMBL" id="PYMB01000003">
    <property type="protein sequence ID" value="PSW13628.1"/>
    <property type="molecule type" value="Genomic_DNA"/>
</dbReference>
<dbReference type="Pfam" id="PF00892">
    <property type="entry name" value="EamA"/>
    <property type="match status" value="1"/>
</dbReference>
<evidence type="ECO:0000256" key="5">
    <source>
        <dbReference type="SAM" id="Phobius"/>
    </source>
</evidence>
<feature type="transmembrane region" description="Helical" evidence="5">
    <location>
        <begin position="84"/>
        <end position="103"/>
    </location>
</feature>
<name>A0A2T3NGB7_9GAMM</name>
<feature type="transmembrane region" description="Helical" evidence="5">
    <location>
        <begin position="168"/>
        <end position="192"/>
    </location>
</feature>
<evidence type="ECO:0000313" key="7">
    <source>
        <dbReference type="EMBL" id="PSW13628.1"/>
    </source>
</evidence>
<evidence type="ECO:0000256" key="4">
    <source>
        <dbReference type="ARBA" id="ARBA00023136"/>
    </source>
</evidence>
<evidence type="ECO:0000256" key="2">
    <source>
        <dbReference type="ARBA" id="ARBA00022692"/>
    </source>
</evidence>
<dbReference type="SUPFAM" id="SSF103481">
    <property type="entry name" value="Multidrug resistance efflux transporter EmrE"/>
    <property type="match status" value="2"/>
</dbReference>
<feature type="transmembrane region" description="Helical" evidence="5">
    <location>
        <begin position="26"/>
        <end position="46"/>
    </location>
</feature>
<feature type="transmembrane region" description="Helical" evidence="5">
    <location>
        <begin position="58"/>
        <end position="78"/>
    </location>
</feature>
<sequence>MLAFAGNSILCRLALAEGAIDAANFTLVRLVSGAITLAVLTIALHSQSFFSPFNWRKTDILGALMLFGYAATFSFSYVNMATGTGALILFASVQFSMIGFHLFSGNRMSLWEWVGLVVSLAGFGYLLIPNATRPDIGSAVLMAIAGICWAAFTLLGKRESDRPSLLTMSISFILASLLGGGIAMTAGMFMPMPFQTELISSRGLVLAVLSGAVASGIGYAIWYAVLPRLSILRASVVQLSVPAIASIGGWIVLSEQITLSTTIATLLVLGGIALVFAARSNE</sequence>
<gene>
    <name evidence="7" type="ORF">C9J01_09860</name>
</gene>
<feature type="transmembrane region" description="Helical" evidence="5">
    <location>
        <begin position="259"/>
        <end position="278"/>
    </location>
</feature>
<dbReference type="PANTHER" id="PTHR32322:SF9">
    <property type="entry name" value="AMINO-ACID METABOLITE EFFLUX PUMP-RELATED"/>
    <property type="match status" value="1"/>
</dbReference>
<keyword evidence="3 5" id="KW-1133">Transmembrane helix</keyword>
<comment type="caution">
    <text evidence="7">The sequence shown here is derived from an EMBL/GenBank/DDBJ whole genome shotgun (WGS) entry which is preliminary data.</text>
</comment>
<evidence type="ECO:0000256" key="3">
    <source>
        <dbReference type="ARBA" id="ARBA00022989"/>
    </source>
</evidence>
<dbReference type="InterPro" id="IPR037185">
    <property type="entry name" value="EmrE-like"/>
</dbReference>
<feature type="transmembrane region" description="Helical" evidence="5">
    <location>
        <begin position="136"/>
        <end position="156"/>
    </location>
</feature>
<dbReference type="PANTHER" id="PTHR32322">
    <property type="entry name" value="INNER MEMBRANE TRANSPORTER"/>
    <property type="match status" value="1"/>
</dbReference>
<accession>A0A2T3NGB7</accession>
<keyword evidence="4 5" id="KW-0472">Membrane</keyword>
<reference evidence="7 8" key="1">
    <citation type="submission" date="2018-03" db="EMBL/GenBank/DDBJ databases">
        <title>Whole genome sequencing of Histamine producing bacteria.</title>
        <authorList>
            <person name="Butler K."/>
        </authorList>
    </citation>
    <scope>NUCLEOTIDE SEQUENCE [LARGE SCALE GENOMIC DNA]</scope>
    <source>
        <strain evidence="7 8">DSM 19138</strain>
    </source>
</reference>
<evidence type="ECO:0000259" key="6">
    <source>
        <dbReference type="Pfam" id="PF00892"/>
    </source>
</evidence>
<dbReference type="OrthoDB" id="321830at2"/>
<dbReference type="AlphaFoldDB" id="A0A2T3NGB7"/>
<feature type="transmembrane region" description="Helical" evidence="5">
    <location>
        <begin position="204"/>
        <end position="225"/>
    </location>
</feature>
<protein>
    <submittedName>
        <fullName evidence="7">EamA/RhaT family transporter</fullName>
    </submittedName>
</protein>
<dbReference type="InterPro" id="IPR050638">
    <property type="entry name" value="AA-Vitamin_Transporters"/>
</dbReference>
<evidence type="ECO:0000256" key="1">
    <source>
        <dbReference type="ARBA" id="ARBA00004141"/>
    </source>
</evidence>
<dbReference type="InterPro" id="IPR000620">
    <property type="entry name" value="EamA_dom"/>
</dbReference>
<dbReference type="Proteomes" id="UP000241346">
    <property type="component" value="Unassembled WGS sequence"/>
</dbReference>
<organism evidence="7 8">
    <name type="scientific">Photobacterium rosenbergii</name>
    <dbReference type="NCBI Taxonomy" id="294936"/>
    <lineage>
        <taxon>Bacteria</taxon>
        <taxon>Pseudomonadati</taxon>
        <taxon>Pseudomonadota</taxon>
        <taxon>Gammaproteobacteria</taxon>
        <taxon>Vibrionales</taxon>
        <taxon>Vibrionaceae</taxon>
        <taxon>Photobacterium</taxon>
    </lineage>
</organism>
<keyword evidence="2 5" id="KW-0812">Transmembrane</keyword>
<feature type="transmembrane region" description="Helical" evidence="5">
    <location>
        <begin position="110"/>
        <end position="130"/>
    </location>
</feature>